<dbReference type="GO" id="GO:0009097">
    <property type="term" value="P:isoleucine biosynthetic process"/>
    <property type="evidence" value="ECO:0007669"/>
    <property type="project" value="TreeGrafter"/>
</dbReference>
<dbReference type="InterPro" id="IPR044561">
    <property type="entry name" value="ACT_ThrD-II-like"/>
</dbReference>
<dbReference type="GO" id="GO:0006567">
    <property type="term" value="P:L-threonine catabolic process"/>
    <property type="evidence" value="ECO:0007669"/>
    <property type="project" value="TreeGrafter"/>
</dbReference>
<dbReference type="NCBIfam" id="NF005600">
    <property type="entry name" value="PRK07334.1"/>
    <property type="match status" value="1"/>
</dbReference>
<accession>A0A9X9X8N4</accession>
<dbReference type="GO" id="GO:0003941">
    <property type="term" value="F:L-serine ammonia-lyase activity"/>
    <property type="evidence" value="ECO:0007669"/>
    <property type="project" value="TreeGrafter"/>
</dbReference>
<organism evidence="6 7">
    <name type="scientific">Neoroseomonas eburnea</name>
    <dbReference type="NCBI Taxonomy" id="1346889"/>
    <lineage>
        <taxon>Bacteria</taxon>
        <taxon>Pseudomonadati</taxon>
        <taxon>Pseudomonadota</taxon>
        <taxon>Alphaproteobacteria</taxon>
        <taxon>Acetobacterales</taxon>
        <taxon>Acetobacteraceae</taxon>
        <taxon>Neoroseomonas</taxon>
    </lineage>
</organism>
<evidence type="ECO:0000256" key="2">
    <source>
        <dbReference type="ARBA" id="ARBA00010869"/>
    </source>
</evidence>
<dbReference type="AlphaFoldDB" id="A0A9X9X8N4"/>
<dbReference type="PROSITE" id="PS51671">
    <property type="entry name" value="ACT"/>
    <property type="match status" value="1"/>
</dbReference>
<dbReference type="Pfam" id="PF13291">
    <property type="entry name" value="ACT_4"/>
    <property type="match status" value="1"/>
</dbReference>
<keyword evidence="3" id="KW-0663">Pyridoxal phosphate</keyword>
<dbReference type="InterPro" id="IPR002912">
    <property type="entry name" value="ACT_dom"/>
</dbReference>
<dbReference type="PANTHER" id="PTHR48078:SF6">
    <property type="entry name" value="L-THREONINE DEHYDRATASE CATABOLIC TDCB"/>
    <property type="match status" value="1"/>
</dbReference>
<dbReference type="SUPFAM" id="SSF53686">
    <property type="entry name" value="Tryptophan synthase beta subunit-like PLP-dependent enzymes"/>
    <property type="match status" value="1"/>
</dbReference>
<dbReference type="InterPro" id="IPR045865">
    <property type="entry name" value="ACT-like_dom_sf"/>
</dbReference>
<evidence type="ECO:0000313" key="7">
    <source>
        <dbReference type="Proteomes" id="UP001138709"/>
    </source>
</evidence>
<dbReference type="FunFam" id="3.40.50.1100:FF:000005">
    <property type="entry name" value="Threonine dehydratase catabolic"/>
    <property type="match status" value="1"/>
</dbReference>
<dbReference type="Pfam" id="PF00291">
    <property type="entry name" value="PALP"/>
    <property type="match status" value="1"/>
</dbReference>
<reference evidence="6" key="2">
    <citation type="journal article" date="2021" name="Syst. Appl. Microbiol.">
        <title>Roseomonas hellenica sp. nov., isolated from roots of wild-growing Alkanna tinctoria.</title>
        <authorList>
            <person name="Rat A."/>
            <person name="Naranjo H.D."/>
            <person name="Lebbe L."/>
            <person name="Cnockaert M."/>
            <person name="Krigas N."/>
            <person name="Grigoriadou K."/>
            <person name="Maloupa E."/>
            <person name="Willems A."/>
        </authorList>
    </citation>
    <scope>NUCLEOTIDE SEQUENCE</scope>
    <source>
        <strain evidence="6">LMG 31228</strain>
    </source>
</reference>
<protein>
    <submittedName>
        <fullName evidence="6">Threonine ammonia-lyase</fullName>
        <ecNumber evidence="6">4.3.1.19</ecNumber>
    </submittedName>
</protein>
<comment type="caution">
    <text evidence="6">The sequence shown here is derived from an EMBL/GenBank/DDBJ whole genome shotgun (WGS) entry which is preliminary data.</text>
</comment>
<dbReference type="GO" id="GO:0004794">
    <property type="term" value="F:threonine deaminase activity"/>
    <property type="evidence" value="ECO:0007669"/>
    <property type="project" value="UniProtKB-EC"/>
</dbReference>
<dbReference type="InterPro" id="IPR050147">
    <property type="entry name" value="Ser/Thr_Dehydratase"/>
</dbReference>
<evidence type="ECO:0000256" key="3">
    <source>
        <dbReference type="ARBA" id="ARBA00022898"/>
    </source>
</evidence>
<name>A0A9X9X8N4_9PROT</name>
<dbReference type="EMBL" id="JAAEDL010000004">
    <property type="protein sequence ID" value="MBR0680070.1"/>
    <property type="molecule type" value="Genomic_DNA"/>
</dbReference>
<comment type="cofactor">
    <cofactor evidence="1">
        <name>pyridoxal 5'-phosphate</name>
        <dbReference type="ChEBI" id="CHEBI:597326"/>
    </cofactor>
</comment>
<dbReference type="PANTHER" id="PTHR48078">
    <property type="entry name" value="THREONINE DEHYDRATASE, MITOCHONDRIAL-RELATED"/>
    <property type="match status" value="1"/>
</dbReference>
<keyword evidence="4 6" id="KW-0456">Lyase</keyword>
<dbReference type="InterPro" id="IPR001926">
    <property type="entry name" value="TrpB-like_PALP"/>
</dbReference>
<feature type="domain" description="ACT" evidence="5">
    <location>
        <begin position="345"/>
        <end position="419"/>
    </location>
</feature>
<evidence type="ECO:0000256" key="1">
    <source>
        <dbReference type="ARBA" id="ARBA00001933"/>
    </source>
</evidence>
<dbReference type="GO" id="GO:0006565">
    <property type="term" value="P:L-serine catabolic process"/>
    <property type="evidence" value="ECO:0007669"/>
    <property type="project" value="TreeGrafter"/>
</dbReference>
<evidence type="ECO:0000259" key="5">
    <source>
        <dbReference type="PROSITE" id="PS51671"/>
    </source>
</evidence>
<evidence type="ECO:0000313" key="6">
    <source>
        <dbReference type="EMBL" id="MBR0680070.1"/>
    </source>
</evidence>
<dbReference type="CDD" id="cd04886">
    <property type="entry name" value="ACT_ThrD-II-like"/>
    <property type="match status" value="1"/>
</dbReference>
<dbReference type="SUPFAM" id="SSF55021">
    <property type="entry name" value="ACT-like"/>
    <property type="match status" value="1"/>
</dbReference>
<evidence type="ECO:0000256" key="4">
    <source>
        <dbReference type="ARBA" id="ARBA00023239"/>
    </source>
</evidence>
<dbReference type="Gene3D" id="3.30.70.260">
    <property type="match status" value="1"/>
</dbReference>
<comment type="similarity">
    <text evidence="2">Belongs to the serine/threonine dehydratase family.</text>
</comment>
<dbReference type="InterPro" id="IPR036052">
    <property type="entry name" value="TrpB-like_PALP_sf"/>
</dbReference>
<proteinExistence type="inferred from homology"/>
<dbReference type="Gene3D" id="3.40.50.1100">
    <property type="match status" value="2"/>
</dbReference>
<keyword evidence="7" id="KW-1185">Reference proteome</keyword>
<sequence length="419" mass="43330">MSPVNSIRGLAVAAEAPVVQSVTLADIRAAAERIRGAVLRTPTIENPAVSRAAGTRVFLKLDNLQATGAFKERGAANRLALLTARERAAGVIAMSAGNHAQAVARHAQLAGVAATIVMPKFTPATKVVRTEFWGARVVLYGETLAEAAAHAHDLALKEGLVFIHPYDDPGVIAGQGTMALEMLEDAPEIEALVIPIGGGGLCAGVASAAAELRPGMPVFGVEVEGYAAMAQRLAGDPVSVGGPTIAEGIAVRDVGETPLAILRRLGVEVLLVPERAVEQAVALLAEGAKVVAEGAGAAGLAAILTYPERFKGRVVGTAVCGGNIDARALSNVLLRQLLRDGRILRLHFDIPDRPGVLADIAARISAVGGNVIEVKHQQLFGAPTVQSTELHLMVEVRDAAQGDAIIAALEAGDYVVRRG</sequence>
<gene>
    <name evidence="6" type="ORF">GXW74_06195</name>
</gene>
<reference evidence="6" key="1">
    <citation type="submission" date="2020-01" db="EMBL/GenBank/DDBJ databases">
        <authorList>
            <person name="Rat A."/>
        </authorList>
    </citation>
    <scope>NUCLEOTIDE SEQUENCE</scope>
    <source>
        <strain evidence="6">LMG 31228</strain>
    </source>
</reference>
<dbReference type="Proteomes" id="UP001138709">
    <property type="component" value="Unassembled WGS sequence"/>
</dbReference>
<dbReference type="EC" id="4.3.1.19" evidence="6"/>
<dbReference type="CDD" id="cd01562">
    <property type="entry name" value="Thr-dehyd"/>
    <property type="match status" value="1"/>
</dbReference>